<keyword evidence="8" id="KW-1185">Reference proteome</keyword>
<dbReference type="GO" id="GO:0006281">
    <property type="term" value="P:DNA repair"/>
    <property type="evidence" value="ECO:0007669"/>
    <property type="project" value="InterPro"/>
</dbReference>
<dbReference type="InterPro" id="IPR029315">
    <property type="entry name" value="FANCI_S2"/>
</dbReference>
<dbReference type="EMBL" id="JAAARO010000001">
    <property type="protein sequence ID" value="KAF5752193.1"/>
    <property type="molecule type" value="Genomic_DNA"/>
</dbReference>
<dbReference type="Pfam" id="PF14678">
    <property type="entry name" value="FANCI_S4"/>
    <property type="match status" value="1"/>
</dbReference>
<name>A0A7J7E0X1_TRIWF</name>
<gene>
    <name evidence="7" type="ORF">HS088_TW01G00100</name>
</gene>
<dbReference type="Pfam" id="PF14680">
    <property type="entry name" value="FANCI_HD2"/>
    <property type="match status" value="1"/>
</dbReference>
<feature type="domain" description="FANCI solenoid 4" evidence="4">
    <location>
        <begin position="1090"/>
        <end position="1329"/>
    </location>
</feature>
<dbReference type="Pfam" id="PF14679">
    <property type="entry name" value="FANCI_HD1"/>
    <property type="match status" value="1"/>
</dbReference>
<feature type="domain" description="FANCI solenoid 1" evidence="2">
    <location>
        <begin position="148"/>
        <end position="287"/>
    </location>
</feature>
<dbReference type="Pfam" id="PF14675">
    <property type="entry name" value="FANCI_S1"/>
    <property type="match status" value="1"/>
</dbReference>
<evidence type="ECO:0000256" key="1">
    <source>
        <dbReference type="SAM" id="MobiDB-lite"/>
    </source>
</evidence>
<protein>
    <submittedName>
        <fullName evidence="7">Fanconi anemia group I protein</fullName>
    </submittedName>
</protein>
<sequence>MTTSATAIDQLPLSPSPSLQPLADAEIIRLAQETHPHLPPSFLSPSSHPTILSYLHSRAASPSPSDAVSEYVLSILSLISLSPHTPSVATLLSSLLSSYISLQIPRDANSLKAVHLFSSLLHYVPVRDIQSTAHQIIERISTFVTLDDCQILDLLPRAFDLVLKSEEIEDVRDFVNFSVDEILEREWSKGVLVKMVSLVREFGVAIDKVRGRALLEKVFKGIRSVDLQDLPSLVYQLLVLASKGFNKREVIEGIVMLFGSELESKKVGSMMRQVEGTVLLHVNFAVKQDPSLGKEVMGLVKADLRAFNHFTVAVLLSIARVRRFSENSMGVLRTTLLMAYRDYSFAKECKWLTDELKEEHLQNVKIVEKAVLRAVNESNYGREHIVPSIVQFGFILLESVEEGNCGETLHSNGLLGIEEIGIQIVKNLFEVHDMVNVSQIIEQCKFRILSLKPEQSKPVIRLLGHLVQSYPYILLEYVSRIKELLDYYTFMPGKVAAYLVTVLLPLIKFSHDLQDYIILVVRKAMFRREDTVRLAATNTIINLLLTEFQSKRDVSLSFQDSSSQASSSQQTEIPCRIGKGLFQELSGLLQRCLYQQAKVKEAMYYGLVKIVLADPSSCRAVFDFLLPHFLRFFQEDMDQLNIRSCVKTECRKVVLEEPLDCLLSCISWILLLQPQGKTDRSSDSSWTCFGFSLSQDNEAGRTASGEFLSHALLKIRKFLRNGNVEEILGQAPDACSASFEEERRKCCASVSSGIVEVVLNILAAETAKATVLKKVELEKELLEFVILHDSLDKETRKLRQNTGVKRLHQQTVTHGTMDDIDTEYRQLMQGRFPFLSTSSIHQLLQTALRLCNPESSHNDSTSQNRSQSSSCRTSKCSKIISFALNAAVHLIKSFPSVGREDPLKTLIYGEIEMLGPPLLKLIFLLKSGLKTSTDQKKREGRKEAEDMKDYLHLGLLCLKELVTISLLRPQSIGLIDNLLCVSLEYVGMDGEREAVSGIDDQHTRRKELLINVILKPLVTELLAVSFFREAEVICDMLLLIKKTLPDKCGPSHGDWAIGICKNNDIKNSKVARSVVSLAIILSSPPDDFIVAKDMAKELLKITGPERSSQQEASVAYPLINQSTSTATSSCILQLVEAVLGDMEWVIKKLKMFSLVAQKSINFNQNGEHASRLALEENLYSRAEALVEVLSSFVLMSLKDNQAEHLLRLAARFYKLLAQMSRLRIAPKGFKQHIPSLTFQKLVELTCKKLTVPLYNFVAEMQKVRQENASKKGIINKIKRENKCIPDLIFQIEDYEKYLIRLSKLTKLNFLRHAKRSTSRDFRIIDPKKNAISEGDASNHEPSSNNDSAGAAVDESCEDSEKDEEDGLENVHSSHSQGPEVSESDTENGGAVPNAKRLKRSRVVQDSDDEA</sequence>
<dbReference type="Pfam" id="PF14676">
    <property type="entry name" value="FANCI_S2"/>
    <property type="match status" value="1"/>
</dbReference>
<dbReference type="GO" id="GO:0070182">
    <property type="term" value="F:DNA polymerase binding"/>
    <property type="evidence" value="ECO:0007669"/>
    <property type="project" value="TreeGrafter"/>
</dbReference>
<evidence type="ECO:0000313" key="8">
    <source>
        <dbReference type="Proteomes" id="UP000593562"/>
    </source>
</evidence>
<dbReference type="InParanoid" id="A0A7J7E0X1"/>
<evidence type="ECO:0000259" key="4">
    <source>
        <dbReference type="Pfam" id="PF14678"/>
    </source>
</evidence>
<feature type="domain" description="FANCI solenoid 2" evidence="3">
    <location>
        <begin position="385"/>
        <end position="540"/>
    </location>
</feature>
<evidence type="ECO:0000259" key="5">
    <source>
        <dbReference type="Pfam" id="PF14679"/>
    </source>
</evidence>
<feature type="compositionally biased region" description="Acidic residues" evidence="1">
    <location>
        <begin position="1354"/>
        <end position="1367"/>
    </location>
</feature>
<feature type="domain" description="FANCI helical" evidence="5">
    <location>
        <begin position="291"/>
        <end position="372"/>
    </location>
</feature>
<dbReference type="Proteomes" id="UP000593562">
    <property type="component" value="Unassembled WGS sequence"/>
</dbReference>
<accession>A0A7J7E0X1</accession>
<comment type="caution">
    <text evidence="7">The sequence shown here is derived from an EMBL/GenBank/DDBJ whole genome shotgun (WGS) entry which is preliminary data.</text>
</comment>
<evidence type="ECO:0000259" key="3">
    <source>
        <dbReference type="Pfam" id="PF14676"/>
    </source>
</evidence>
<dbReference type="InterPro" id="IPR029314">
    <property type="entry name" value="FANCI_S4"/>
</dbReference>
<proteinExistence type="predicted"/>
<evidence type="ECO:0000259" key="2">
    <source>
        <dbReference type="Pfam" id="PF14675"/>
    </source>
</evidence>
<dbReference type="PANTHER" id="PTHR21818">
    <property type="entry name" value="BC025462 PROTEIN"/>
    <property type="match status" value="1"/>
</dbReference>
<dbReference type="InterPro" id="IPR029312">
    <property type="entry name" value="FANCI_HD2"/>
</dbReference>
<dbReference type="PANTHER" id="PTHR21818:SF0">
    <property type="entry name" value="FANCONI ANEMIA GROUP I PROTEIN"/>
    <property type="match status" value="1"/>
</dbReference>
<feature type="domain" description="FANCI helical" evidence="6">
    <location>
        <begin position="559"/>
        <end position="793"/>
    </location>
</feature>
<evidence type="ECO:0000313" key="7">
    <source>
        <dbReference type="EMBL" id="KAF5752193.1"/>
    </source>
</evidence>
<organism evidence="7 8">
    <name type="scientific">Tripterygium wilfordii</name>
    <name type="common">Thunder God vine</name>
    <dbReference type="NCBI Taxonomy" id="458696"/>
    <lineage>
        <taxon>Eukaryota</taxon>
        <taxon>Viridiplantae</taxon>
        <taxon>Streptophyta</taxon>
        <taxon>Embryophyta</taxon>
        <taxon>Tracheophyta</taxon>
        <taxon>Spermatophyta</taxon>
        <taxon>Magnoliopsida</taxon>
        <taxon>eudicotyledons</taxon>
        <taxon>Gunneridae</taxon>
        <taxon>Pentapetalae</taxon>
        <taxon>rosids</taxon>
        <taxon>fabids</taxon>
        <taxon>Celastrales</taxon>
        <taxon>Celastraceae</taxon>
        <taxon>Tripterygium</taxon>
    </lineage>
</organism>
<dbReference type="FunCoup" id="A0A7J7E0X1">
    <property type="interactions" value="1812"/>
</dbReference>
<dbReference type="InterPro" id="IPR029310">
    <property type="entry name" value="FANCI_HD1"/>
</dbReference>
<reference evidence="7 8" key="1">
    <citation type="journal article" date="2020" name="Nat. Commun.">
        <title>Genome of Tripterygium wilfordii and identification of cytochrome P450 involved in triptolide biosynthesis.</title>
        <authorList>
            <person name="Tu L."/>
            <person name="Su P."/>
            <person name="Zhang Z."/>
            <person name="Gao L."/>
            <person name="Wang J."/>
            <person name="Hu T."/>
            <person name="Zhou J."/>
            <person name="Zhang Y."/>
            <person name="Zhao Y."/>
            <person name="Liu Y."/>
            <person name="Song Y."/>
            <person name="Tong Y."/>
            <person name="Lu Y."/>
            <person name="Yang J."/>
            <person name="Xu C."/>
            <person name="Jia M."/>
            <person name="Peters R.J."/>
            <person name="Huang L."/>
            <person name="Gao W."/>
        </authorList>
    </citation>
    <scope>NUCLEOTIDE SEQUENCE [LARGE SCALE GENOMIC DNA]</scope>
    <source>
        <strain evidence="8">cv. XIE 37</strain>
        <tissue evidence="7">Leaf</tissue>
    </source>
</reference>
<feature type="region of interest" description="Disordered" evidence="1">
    <location>
        <begin position="1331"/>
        <end position="1410"/>
    </location>
</feature>
<evidence type="ECO:0000259" key="6">
    <source>
        <dbReference type="Pfam" id="PF14680"/>
    </source>
</evidence>
<dbReference type="InterPro" id="IPR026171">
    <property type="entry name" value="FANCI"/>
</dbReference>
<dbReference type="InterPro" id="IPR029308">
    <property type="entry name" value="FANCI_S1"/>
</dbReference>